<gene>
    <name evidence="2" type="ORF">H7U22_09925</name>
</gene>
<evidence type="ECO:0000313" key="2">
    <source>
        <dbReference type="EMBL" id="MBC6110745.1"/>
    </source>
</evidence>
<evidence type="ECO:0000256" key="1">
    <source>
        <dbReference type="SAM" id="Phobius"/>
    </source>
</evidence>
<name>A0ABR7KRL3_9SPHI</name>
<keyword evidence="1" id="KW-0812">Transmembrane</keyword>
<protein>
    <recommendedName>
        <fullName evidence="4">PH domain-containing protein</fullName>
    </recommendedName>
</protein>
<evidence type="ECO:0000313" key="3">
    <source>
        <dbReference type="Proteomes" id="UP000652755"/>
    </source>
</evidence>
<organism evidence="2 3">
    <name type="scientific">Pedobacter fastidiosus</name>
    <dbReference type="NCBI Taxonomy" id="2765361"/>
    <lineage>
        <taxon>Bacteria</taxon>
        <taxon>Pseudomonadati</taxon>
        <taxon>Bacteroidota</taxon>
        <taxon>Sphingobacteriia</taxon>
        <taxon>Sphingobacteriales</taxon>
        <taxon>Sphingobacteriaceae</taxon>
        <taxon>Pedobacter</taxon>
    </lineage>
</organism>
<comment type="caution">
    <text evidence="2">The sequence shown here is derived from an EMBL/GenBank/DDBJ whole genome shotgun (WGS) entry which is preliminary data.</text>
</comment>
<evidence type="ECO:0008006" key="4">
    <source>
        <dbReference type="Google" id="ProtNLM"/>
    </source>
</evidence>
<accession>A0ABR7KRL3</accession>
<dbReference type="Proteomes" id="UP000652755">
    <property type="component" value="Unassembled WGS sequence"/>
</dbReference>
<keyword evidence="1" id="KW-1133">Transmembrane helix</keyword>
<feature type="transmembrane region" description="Helical" evidence="1">
    <location>
        <begin position="20"/>
        <end position="39"/>
    </location>
</feature>
<keyword evidence="3" id="KW-1185">Reference proteome</keyword>
<reference evidence="2 3" key="1">
    <citation type="submission" date="2020-08" db="EMBL/GenBank/DDBJ databases">
        <authorList>
            <person name="Sun Q."/>
            <person name="Inoue M."/>
        </authorList>
    </citation>
    <scope>NUCLEOTIDE SEQUENCE [LARGE SCALE GENOMIC DNA]</scope>
    <source>
        <strain evidence="2 3">CCM 8938</strain>
    </source>
</reference>
<sequence>MKQITFQDNTLILKVGKSPIIIRIILFPTAFLFFILPAYGITSNLSDGSGITFLTVIMIAFFFLLGYYLLRISLWNTFGEEVITLGPEKIIYEADYGWFKGNKKEISIENLKCSIKPGEFENKDKGVLLFDSDQSQIECVALIPIKELEALIIDLSKILPQKIEPKLAD</sequence>
<dbReference type="RefSeq" id="WP_187071210.1">
    <property type="nucleotide sequence ID" value="NZ_JACRYL010000007.1"/>
</dbReference>
<dbReference type="EMBL" id="JACRYL010000007">
    <property type="protein sequence ID" value="MBC6110745.1"/>
    <property type="molecule type" value="Genomic_DNA"/>
</dbReference>
<proteinExistence type="predicted"/>
<feature type="transmembrane region" description="Helical" evidence="1">
    <location>
        <begin position="51"/>
        <end position="70"/>
    </location>
</feature>
<keyword evidence="1" id="KW-0472">Membrane</keyword>